<proteinExistence type="predicted"/>
<dbReference type="AlphaFoldDB" id="A0A7W2M8V6"/>
<accession>A0A7W2M8V6</accession>
<sequence length="75" mass="8756">VYPNPVQSNLYIQTNGQETMFLEIFNSIGQKIFQNTYSDNVSLIKIPLDNFTEGLYFIKGKQNRKVFTKKIIVKH</sequence>
<dbReference type="NCBIfam" id="TIGR04183">
    <property type="entry name" value="Por_Secre_tail"/>
    <property type="match status" value="1"/>
</dbReference>
<dbReference type="EMBL" id="JACGLT010000031">
    <property type="protein sequence ID" value="MBA6154830.1"/>
    <property type="molecule type" value="Genomic_DNA"/>
</dbReference>
<name>A0A7W2M8V6_9FLAO</name>
<protein>
    <submittedName>
        <fullName evidence="3">T9SS type A sorting domain-containing protein</fullName>
    </submittedName>
</protein>
<dbReference type="Proteomes" id="UP000541857">
    <property type="component" value="Unassembled WGS sequence"/>
</dbReference>
<evidence type="ECO:0000256" key="1">
    <source>
        <dbReference type="ARBA" id="ARBA00022729"/>
    </source>
</evidence>
<comment type="caution">
    <text evidence="3">The sequence shown here is derived from an EMBL/GenBank/DDBJ whole genome shotgun (WGS) entry which is preliminary data.</text>
</comment>
<evidence type="ECO:0000313" key="3">
    <source>
        <dbReference type="EMBL" id="MBA6154830.1"/>
    </source>
</evidence>
<reference evidence="3 4" key="1">
    <citation type="submission" date="2020-07" db="EMBL/GenBank/DDBJ databases">
        <title>Bacterium isolated from marine sediment.</title>
        <authorList>
            <person name="Shang D."/>
        </authorList>
    </citation>
    <scope>NUCLEOTIDE SEQUENCE [LARGE SCALE GENOMIC DNA]</scope>
    <source>
        <strain evidence="3 4">F6074</strain>
    </source>
</reference>
<gene>
    <name evidence="3" type="ORF">H3Z82_19095</name>
</gene>
<keyword evidence="1" id="KW-0732">Signal</keyword>
<feature type="domain" description="Secretion system C-terminal sorting" evidence="2">
    <location>
        <begin position="1"/>
        <end position="73"/>
    </location>
</feature>
<feature type="non-terminal residue" evidence="3">
    <location>
        <position position="1"/>
    </location>
</feature>
<keyword evidence="4" id="KW-1185">Reference proteome</keyword>
<dbReference type="Pfam" id="PF18962">
    <property type="entry name" value="Por_Secre_tail"/>
    <property type="match status" value="1"/>
</dbReference>
<evidence type="ECO:0000313" key="4">
    <source>
        <dbReference type="Proteomes" id="UP000541857"/>
    </source>
</evidence>
<dbReference type="RefSeq" id="WP_182207079.1">
    <property type="nucleotide sequence ID" value="NZ_JACGLT010000031.1"/>
</dbReference>
<organism evidence="3 4">
    <name type="scientific">Gelidibacter maritimus</name>
    <dbReference type="NCBI Taxonomy" id="2761487"/>
    <lineage>
        <taxon>Bacteria</taxon>
        <taxon>Pseudomonadati</taxon>
        <taxon>Bacteroidota</taxon>
        <taxon>Flavobacteriia</taxon>
        <taxon>Flavobacteriales</taxon>
        <taxon>Flavobacteriaceae</taxon>
        <taxon>Gelidibacter</taxon>
    </lineage>
</organism>
<evidence type="ECO:0000259" key="2">
    <source>
        <dbReference type="Pfam" id="PF18962"/>
    </source>
</evidence>
<dbReference type="InterPro" id="IPR026444">
    <property type="entry name" value="Secre_tail"/>
</dbReference>